<organism evidence="3 4">
    <name type="scientific">Rotaria magnacalcarata</name>
    <dbReference type="NCBI Taxonomy" id="392030"/>
    <lineage>
        <taxon>Eukaryota</taxon>
        <taxon>Metazoa</taxon>
        <taxon>Spiralia</taxon>
        <taxon>Gnathifera</taxon>
        <taxon>Rotifera</taxon>
        <taxon>Eurotatoria</taxon>
        <taxon>Bdelloidea</taxon>
        <taxon>Philodinida</taxon>
        <taxon>Philodinidae</taxon>
        <taxon>Rotaria</taxon>
    </lineage>
</organism>
<accession>A0A8S2Z320</accession>
<gene>
    <name evidence="2" type="ORF">BYL167_LOCUS34863</name>
    <name evidence="3" type="ORF">GIL414_LOCUS38954</name>
</gene>
<sequence length="49" mass="5351">MGICSMFARFGAILATFSNDLLVRAWIHFPIIVYGTMSLIAVAFATICP</sequence>
<feature type="transmembrane region" description="Helical" evidence="1">
    <location>
        <begin position="26"/>
        <end position="48"/>
    </location>
</feature>
<keyword evidence="1" id="KW-0812">Transmembrane</keyword>
<keyword evidence="1" id="KW-1133">Transmembrane helix</keyword>
<dbReference type="EMBL" id="CAJOBH010071786">
    <property type="protein sequence ID" value="CAF4475375.1"/>
    <property type="molecule type" value="Genomic_DNA"/>
</dbReference>
<dbReference type="AlphaFoldDB" id="A0A8S2Z320"/>
<reference evidence="3" key="1">
    <citation type="submission" date="2021-02" db="EMBL/GenBank/DDBJ databases">
        <authorList>
            <person name="Nowell W R."/>
        </authorList>
    </citation>
    <scope>NUCLEOTIDE SEQUENCE</scope>
</reference>
<keyword evidence="1" id="KW-0472">Membrane</keyword>
<evidence type="ECO:0000256" key="1">
    <source>
        <dbReference type="SAM" id="Phobius"/>
    </source>
</evidence>
<protein>
    <submittedName>
        <fullName evidence="3">Uncharacterized protein</fullName>
    </submittedName>
</protein>
<dbReference type="EMBL" id="CAJOBJ010104256">
    <property type="protein sequence ID" value="CAF4601652.1"/>
    <property type="molecule type" value="Genomic_DNA"/>
</dbReference>
<proteinExistence type="predicted"/>
<dbReference type="Proteomes" id="UP000681720">
    <property type="component" value="Unassembled WGS sequence"/>
</dbReference>
<feature type="non-terminal residue" evidence="3">
    <location>
        <position position="1"/>
    </location>
</feature>
<evidence type="ECO:0000313" key="2">
    <source>
        <dbReference type="EMBL" id="CAF4475375.1"/>
    </source>
</evidence>
<evidence type="ECO:0000313" key="4">
    <source>
        <dbReference type="Proteomes" id="UP000681720"/>
    </source>
</evidence>
<comment type="caution">
    <text evidence="3">The sequence shown here is derived from an EMBL/GenBank/DDBJ whole genome shotgun (WGS) entry which is preliminary data.</text>
</comment>
<name>A0A8S2Z320_9BILA</name>
<evidence type="ECO:0000313" key="3">
    <source>
        <dbReference type="EMBL" id="CAF4601652.1"/>
    </source>
</evidence>
<dbReference type="Proteomes" id="UP000681967">
    <property type="component" value="Unassembled WGS sequence"/>
</dbReference>